<keyword evidence="2" id="KW-1185">Reference proteome</keyword>
<organism evidence="1 2">
    <name type="scientific">Dreissena polymorpha</name>
    <name type="common">Zebra mussel</name>
    <name type="synonym">Mytilus polymorpha</name>
    <dbReference type="NCBI Taxonomy" id="45954"/>
    <lineage>
        <taxon>Eukaryota</taxon>
        <taxon>Metazoa</taxon>
        <taxon>Spiralia</taxon>
        <taxon>Lophotrochozoa</taxon>
        <taxon>Mollusca</taxon>
        <taxon>Bivalvia</taxon>
        <taxon>Autobranchia</taxon>
        <taxon>Heteroconchia</taxon>
        <taxon>Euheterodonta</taxon>
        <taxon>Imparidentia</taxon>
        <taxon>Neoheterodontei</taxon>
        <taxon>Myida</taxon>
        <taxon>Dreissenoidea</taxon>
        <taxon>Dreissenidae</taxon>
        <taxon>Dreissena</taxon>
    </lineage>
</organism>
<gene>
    <name evidence="1" type="ORF">DPMN_056078</name>
</gene>
<dbReference type="Proteomes" id="UP000828390">
    <property type="component" value="Unassembled WGS sequence"/>
</dbReference>
<name>A0A9D4CR27_DREPO</name>
<evidence type="ECO:0000313" key="1">
    <source>
        <dbReference type="EMBL" id="KAH3730099.1"/>
    </source>
</evidence>
<reference evidence="1" key="1">
    <citation type="journal article" date="2019" name="bioRxiv">
        <title>The Genome of the Zebra Mussel, Dreissena polymorpha: A Resource for Invasive Species Research.</title>
        <authorList>
            <person name="McCartney M.A."/>
            <person name="Auch B."/>
            <person name="Kono T."/>
            <person name="Mallez S."/>
            <person name="Zhang Y."/>
            <person name="Obille A."/>
            <person name="Becker A."/>
            <person name="Abrahante J.E."/>
            <person name="Garbe J."/>
            <person name="Badalamenti J.P."/>
            <person name="Herman A."/>
            <person name="Mangelson H."/>
            <person name="Liachko I."/>
            <person name="Sullivan S."/>
            <person name="Sone E.D."/>
            <person name="Koren S."/>
            <person name="Silverstein K.A.T."/>
            <person name="Beckman K.B."/>
            <person name="Gohl D.M."/>
        </authorList>
    </citation>
    <scope>NUCLEOTIDE SEQUENCE</scope>
    <source>
        <strain evidence="1">Duluth1</strain>
        <tissue evidence="1">Whole animal</tissue>
    </source>
</reference>
<dbReference type="EMBL" id="JAIWYP010000012">
    <property type="protein sequence ID" value="KAH3730099.1"/>
    <property type="molecule type" value="Genomic_DNA"/>
</dbReference>
<reference evidence="1" key="2">
    <citation type="submission" date="2020-11" db="EMBL/GenBank/DDBJ databases">
        <authorList>
            <person name="McCartney M.A."/>
            <person name="Auch B."/>
            <person name="Kono T."/>
            <person name="Mallez S."/>
            <person name="Becker A."/>
            <person name="Gohl D.M."/>
            <person name="Silverstein K.A.T."/>
            <person name="Koren S."/>
            <person name="Bechman K.B."/>
            <person name="Herman A."/>
            <person name="Abrahante J.E."/>
            <person name="Garbe J."/>
        </authorList>
    </citation>
    <scope>NUCLEOTIDE SEQUENCE</scope>
    <source>
        <strain evidence="1">Duluth1</strain>
        <tissue evidence="1">Whole animal</tissue>
    </source>
</reference>
<comment type="caution">
    <text evidence="1">The sequence shown here is derived from an EMBL/GenBank/DDBJ whole genome shotgun (WGS) entry which is preliminary data.</text>
</comment>
<accession>A0A9D4CR27</accession>
<dbReference type="AlphaFoldDB" id="A0A9D4CR27"/>
<proteinExistence type="predicted"/>
<protein>
    <submittedName>
        <fullName evidence="1">Uncharacterized protein</fullName>
    </submittedName>
</protein>
<sequence>MDCLLNPQLNNRYFLFMPWKNLPGELRDCNGYCMDILPKIVCWRHDDTGISELYSKGWVADNCRMCIKVAH</sequence>
<evidence type="ECO:0000313" key="2">
    <source>
        <dbReference type="Proteomes" id="UP000828390"/>
    </source>
</evidence>